<keyword evidence="3" id="KW-1185">Reference proteome</keyword>
<proteinExistence type="predicted"/>
<dbReference type="EMBL" id="CP000910">
    <property type="protein sequence ID" value="ABY24760.1"/>
    <property type="molecule type" value="Genomic_DNA"/>
</dbReference>
<keyword evidence="1" id="KW-0472">Membrane</keyword>
<sequence>MRSLAVAYQEKSAWIMVLTAVLGYVSYLVILFASSARAPLVEV</sequence>
<accession>A9WU89</accession>
<gene>
    <name evidence="2" type="ordered locus">RSal33209_3039</name>
</gene>
<evidence type="ECO:0000313" key="3">
    <source>
        <dbReference type="Proteomes" id="UP000002007"/>
    </source>
</evidence>
<dbReference type="Proteomes" id="UP000002007">
    <property type="component" value="Chromosome"/>
</dbReference>
<dbReference type="HOGENOM" id="CLU_3238652_0_0_11"/>
<evidence type="ECO:0000313" key="2">
    <source>
        <dbReference type="EMBL" id="ABY24760.1"/>
    </source>
</evidence>
<keyword evidence="1" id="KW-0812">Transmembrane</keyword>
<reference evidence="3" key="1">
    <citation type="journal article" date="2008" name="J. Bacteriol.">
        <title>Genome sequence of the fish pathogen Renibacterium salmoninarum suggests reductive evolution away from an environmental Arthrobacter ancestor.</title>
        <authorList>
            <person name="Wiens G.D."/>
            <person name="Rockey D.D."/>
            <person name="Wu Z."/>
            <person name="Chang J."/>
            <person name="Levy R."/>
            <person name="Crane S."/>
            <person name="Chen D.S."/>
            <person name="Capri G.R."/>
            <person name="Burnett J.R."/>
            <person name="Sudheesh P.S."/>
            <person name="Schipma M.J."/>
            <person name="Burd H."/>
            <person name="Bhattacharyya A."/>
            <person name="Rhodes L.D."/>
            <person name="Kaul R."/>
            <person name="Strom M.S."/>
        </authorList>
    </citation>
    <scope>NUCLEOTIDE SEQUENCE [LARGE SCALE GENOMIC DNA]</scope>
    <source>
        <strain evidence="3">ATCC 33209 / DSM 20767 / JCM 11484 / NBRC 15589 / NCIMB 2235</strain>
    </source>
</reference>
<feature type="transmembrane region" description="Helical" evidence="1">
    <location>
        <begin position="12"/>
        <end position="33"/>
    </location>
</feature>
<evidence type="ECO:0000256" key="1">
    <source>
        <dbReference type="SAM" id="Phobius"/>
    </source>
</evidence>
<name>A9WU89_RENSM</name>
<protein>
    <submittedName>
        <fullName evidence="2">Uncharacterized protein</fullName>
    </submittedName>
</protein>
<dbReference type="STRING" id="288705.RSal33209_3039"/>
<organism evidence="2 3">
    <name type="scientific">Renibacterium salmoninarum (strain ATCC 33209 / DSM 20767 / JCM 11484 / NBRC 15589 / NCIMB 2235)</name>
    <dbReference type="NCBI Taxonomy" id="288705"/>
    <lineage>
        <taxon>Bacteria</taxon>
        <taxon>Bacillati</taxon>
        <taxon>Actinomycetota</taxon>
        <taxon>Actinomycetes</taxon>
        <taxon>Micrococcales</taxon>
        <taxon>Micrococcaceae</taxon>
        <taxon>Renibacterium</taxon>
    </lineage>
</organism>
<dbReference type="KEGG" id="rsa:RSal33209_3039"/>
<keyword evidence="1" id="KW-1133">Transmembrane helix</keyword>
<dbReference type="AlphaFoldDB" id="A9WU89"/>